<dbReference type="PANTHER" id="PTHR33307">
    <property type="entry name" value="ALPHA-RHAMNOSIDASE (EUROFUNG)"/>
    <property type="match status" value="1"/>
</dbReference>
<dbReference type="Pfam" id="PF08531">
    <property type="entry name" value="Bac_rhamnosid_N"/>
    <property type="match status" value="1"/>
</dbReference>
<dbReference type="SUPFAM" id="SSF48208">
    <property type="entry name" value="Six-hairpin glycosidases"/>
    <property type="match status" value="1"/>
</dbReference>
<dbReference type="EMBL" id="CAAHFG010000001">
    <property type="protein sequence ID" value="VGO12547.1"/>
    <property type="molecule type" value="Genomic_DNA"/>
</dbReference>
<dbReference type="Pfam" id="PF17389">
    <property type="entry name" value="Bac_rhamnosid6H"/>
    <property type="match status" value="1"/>
</dbReference>
<dbReference type="Pfam" id="PF25788">
    <property type="entry name" value="Ig_Rha78A_N"/>
    <property type="match status" value="1"/>
</dbReference>
<evidence type="ECO:0000259" key="4">
    <source>
        <dbReference type="Pfam" id="PF05592"/>
    </source>
</evidence>
<evidence type="ECO:0000259" key="7">
    <source>
        <dbReference type="Pfam" id="PF17390"/>
    </source>
</evidence>
<evidence type="ECO:0000313" key="9">
    <source>
        <dbReference type="Proteomes" id="UP000366872"/>
    </source>
</evidence>
<proteinExistence type="predicted"/>
<evidence type="ECO:0000259" key="6">
    <source>
        <dbReference type="Pfam" id="PF17389"/>
    </source>
</evidence>
<feature type="domain" description="Bacterial alpha-L-rhamnosidase N-terminal" evidence="5">
    <location>
        <begin position="235"/>
        <end position="406"/>
    </location>
</feature>
<dbReference type="Gene3D" id="2.60.40.10">
    <property type="entry name" value="Immunoglobulins"/>
    <property type="match status" value="1"/>
</dbReference>
<dbReference type="InterPro" id="IPR012341">
    <property type="entry name" value="6hp_glycosidase-like_sf"/>
</dbReference>
<dbReference type="InterPro" id="IPR008928">
    <property type="entry name" value="6-hairpin_glycosidase_sf"/>
</dbReference>
<reference evidence="8 9" key="1">
    <citation type="submission" date="2019-04" db="EMBL/GenBank/DDBJ databases">
        <authorList>
            <person name="Van Vliet M D."/>
        </authorList>
    </citation>
    <scope>NUCLEOTIDE SEQUENCE [LARGE SCALE GENOMIC DNA]</scope>
    <source>
        <strain evidence="8 9">F1</strain>
    </source>
</reference>
<dbReference type="Pfam" id="PF05592">
    <property type="entry name" value="Bac_rhamnosid"/>
    <property type="match status" value="1"/>
</dbReference>
<evidence type="ECO:0000256" key="1">
    <source>
        <dbReference type="ARBA" id="ARBA00001445"/>
    </source>
</evidence>
<keyword evidence="9" id="KW-1185">Reference proteome</keyword>
<dbReference type="Pfam" id="PF17390">
    <property type="entry name" value="Bac_rhamnosid_C"/>
    <property type="match status" value="1"/>
</dbReference>
<dbReference type="InterPro" id="IPR008902">
    <property type="entry name" value="Rhamnosid_concanavalin"/>
</dbReference>
<accession>A0A6C2TY66</accession>
<comment type="catalytic activity">
    <reaction evidence="1">
        <text>Hydrolysis of terminal non-reducing alpha-L-rhamnose residues in alpha-L-rhamnosides.</text>
        <dbReference type="EC" id="3.2.1.40"/>
    </reaction>
</comment>
<dbReference type="PIRSF" id="PIRSF010631">
    <property type="entry name" value="A-rhamnsds"/>
    <property type="match status" value="1"/>
</dbReference>
<dbReference type="EC" id="3.2.1.40" evidence="2"/>
<dbReference type="AlphaFoldDB" id="A0A6C2TY66"/>
<dbReference type="Gene3D" id="1.50.10.10">
    <property type="match status" value="1"/>
</dbReference>
<dbReference type="InterPro" id="IPR035396">
    <property type="entry name" value="Bac_rhamnosid6H"/>
</dbReference>
<dbReference type="GO" id="GO:0030596">
    <property type="term" value="F:alpha-L-rhamnosidase activity"/>
    <property type="evidence" value="ECO:0007669"/>
    <property type="project" value="UniProtKB-EC"/>
</dbReference>
<dbReference type="GO" id="GO:0005975">
    <property type="term" value="P:carbohydrate metabolic process"/>
    <property type="evidence" value="ECO:0007669"/>
    <property type="project" value="InterPro"/>
</dbReference>
<dbReference type="Gene3D" id="2.60.120.260">
    <property type="entry name" value="Galactose-binding domain-like"/>
    <property type="match status" value="2"/>
</dbReference>
<organism evidence="8 9">
    <name type="scientific">Pontiella desulfatans</name>
    <dbReference type="NCBI Taxonomy" id="2750659"/>
    <lineage>
        <taxon>Bacteria</taxon>
        <taxon>Pseudomonadati</taxon>
        <taxon>Kiritimatiellota</taxon>
        <taxon>Kiritimatiellia</taxon>
        <taxon>Kiritimatiellales</taxon>
        <taxon>Pontiellaceae</taxon>
        <taxon>Pontiella</taxon>
    </lineage>
</organism>
<keyword evidence="3" id="KW-0378">Hydrolase</keyword>
<feature type="domain" description="Alpha-L-rhamnosidase six-hairpin glycosidase" evidence="6">
    <location>
        <begin position="522"/>
        <end position="863"/>
    </location>
</feature>
<evidence type="ECO:0000256" key="2">
    <source>
        <dbReference type="ARBA" id="ARBA00012652"/>
    </source>
</evidence>
<dbReference type="Proteomes" id="UP000366872">
    <property type="component" value="Unassembled WGS sequence"/>
</dbReference>
<evidence type="ECO:0000256" key="3">
    <source>
        <dbReference type="ARBA" id="ARBA00022801"/>
    </source>
</evidence>
<dbReference type="Gene3D" id="2.60.420.10">
    <property type="entry name" value="Maltose phosphorylase, domain 3"/>
    <property type="match status" value="1"/>
</dbReference>
<feature type="domain" description="Alpha-L-rhamnosidase concanavalin-like" evidence="4">
    <location>
        <begin position="417"/>
        <end position="517"/>
    </location>
</feature>
<evidence type="ECO:0000259" key="5">
    <source>
        <dbReference type="Pfam" id="PF08531"/>
    </source>
</evidence>
<evidence type="ECO:0000313" key="8">
    <source>
        <dbReference type="EMBL" id="VGO12547.1"/>
    </source>
</evidence>
<sequence>MTLVHANSFGVSMPIDLTMGEGFVNPLGFHDATPVFSWKLPVGVQKQTAYQLVVKGDGLLWDSGWVESDRSVFVPYGGKALASRQQGEWQVRFRDENGKQSEWSESATFELGLLSNADWKAQWIRPSMPDAPPVPEFKLIKATYRAKEKHELQKDLTAFYRKKIKDNFLEVNVRNQVLGGDPAEGSVKELVLVYLLDGEERTSIVEENKKATFPPMEAKVESVAWLRREFPVSGEVGRARLYVTARGVFEVHLNGEKVGNDAFVPGWTSYADRLDTLTYDVTDKIIGGQNAIGALLGAGWYAGRLGWAHDKGLFGRHPELLLQLEITYRDGRKVNVVSNGEWKATLDGPIVVSSIYDGETYDARKEMPGWDKPGYDDAAWGAVGVNAEPGAQRLVPKPFAPVRVTETLATRKITEPEPGRFVFDLGQNMVGWPVLDIPVEKDRTVTLRVAEMLNQDGTMYTANYRSAKATDFHTAAQTGTVSWRPTFTFHGFRYVELSGLPEGAKPKTDWVRGEVLHTDLPRIGSFSSSHEKLNQLYSNITWGQRGNFLDIPTDCPQRDERLGWTGDAQAFAPTALLNYDCHAFFKSWLGSMRDDQFADGQIPHVVPDILNAGGSPGWMDAATIIPWDVYVSTGDAEMLSENYGMMEKLVAWYRGRSKDGLISKMGGFGDWLQPYAKDQKGDTPKELLGTAFYANSVQILADSATVLGKKADAAKYGAEAARVKAAFANHYFDADGKLRNAPETQTAYLLAIGFNLVPDELQKKAARHLVALVDAADGHLRTGFLGTPFIAQVLDDMGHGDLAYSLLFKETYPSWFFSINQGATTMWERWNSYSHQDGFGNVTMNSFNHYAYGAIGEWMIERVAGLSLDPEHPGYRHFFVRPLSGGPLTSARAELETAYGKAASGWRKEGNRLAMEVVVPPNTTATVEFPNGRPSETVAPGVHRFELEL</sequence>
<dbReference type="InterPro" id="IPR016007">
    <property type="entry name" value="Alpha_rhamnosid"/>
</dbReference>
<feature type="domain" description="Alpha-L-rhamnosidase C-terminal" evidence="7">
    <location>
        <begin position="869"/>
        <end position="940"/>
    </location>
</feature>
<name>A0A6C2TY66_PONDE</name>
<protein>
    <recommendedName>
        <fullName evidence="2">alpha-L-rhamnosidase</fullName>
        <ecNumber evidence="2">3.2.1.40</ecNumber>
    </recommendedName>
</protein>
<gene>
    <name evidence="8" type="ORF">PDESU_01100</name>
</gene>
<dbReference type="InterPro" id="IPR013737">
    <property type="entry name" value="Bac_rhamnosid_N"/>
</dbReference>
<dbReference type="PANTHER" id="PTHR33307:SF6">
    <property type="entry name" value="ALPHA-RHAMNOSIDASE (EUROFUNG)-RELATED"/>
    <property type="match status" value="1"/>
</dbReference>
<dbReference type="InterPro" id="IPR035398">
    <property type="entry name" value="Bac_rhamnosid_C"/>
</dbReference>
<dbReference type="InterPro" id="IPR013783">
    <property type="entry name" value="Ig-like_fold"/>
</dbReference>